<gene>
    <name evidence="5" type="ORF">J2S37_001398</name>
</gene>
<dbReference type="Gene3D" id="3.40.50.2300">
    <property type="match status" value="2"/>
</dbReference>
<evidence type="ECO:0000259" key="4">
    <source>
        <dbReference type="Pfam" id="PF13407"/>
    </source>
</evidence>
<evidence type="ECO:0000256" key="2">
    <source>
        <dbReference type="ARBA" id="ARBA00007639"/>
    </source>
</evidence>
<dbReference type="PANTHER" id="PTHR46847:SF1">
    <property type="entry name" value="D-ALLOSE-BINDING PERIPLASMIC PROTEIN-RELATED"/>
    <property type="match status" value="1"/>
</dbReference>
<name>A0ABU2B8A9_9CORY</name>
<evidence type="ECO:0000256" key="3">
    <source>
        <dbReference type="ARBA" id="ARBA00022729"/>
    </source>
</evidence>
<dbReference type="Pfam" id="PF13407">
    <property type="entry name" value="Peripla_BP_4"/>
    <property type="match status" value="1"/>
</dbReference>
<comment type="caution">
    <text evidence="5">The sequence shown here is derived from an EMBL/GenBank/DDBJ whole genome shotgun (WGS) entry which is preliminary data.</text>
</comment>
<evidence type="ECO:0000313" key="6">
    <source>
        <dbReference type="Proteomes" id="UP001183619"/>
    </source>
</evidence>
<comment type="subcellular location">
    <subcellularLocation>
        <location evidence="1">Cell envelope</location>
    </subcellularLocation>
</comment>
<dbReference type="CDD" id="cd06323">
    <property type="entry name" value="PBP1_ribose_binding"/>
    <property type="match status" value="1"/>
</dbReference>
<protein>
    <submittedName>
        <fullName evidence="5">Ribose transport system substrate-binding protein</fullName>
    </submittedName>
</protein>
<evidence type="ECO:0000256" key="1">
    <source>
        <dbReference type="ARBA" id="ARBA00004196"/>
    </source>
</evidence>
<sequence>MFTHPYFTTLSAAAKSATALHNRRGGSGASSHSALRRILTLIAAVGLVWGLSACNRDSATVAGGGSVTFALSTQTNPFFVQLREGAEEKADELGVALNIQDASDDSAVQTNQLNNAATMGTHVVIVNPTDSDAVVPAVKTLNAASIPVIAVDRTANGGELASFIASDNVAGGKQAAEVLAHAIAGEGEIVVLQGIAGSSASRDRGLGFEQGIAQFPNIRVIAKQTANFDRAAGLDVATNLLQAHPGVKAIFAENDEMALGAIEALGSRAGTEVMVIGFDGTADGLHAIREGRMFASIAQQPKQLGARAVEEAAKILKGEKPQKEVPVDVITVTKENVADF</sequence>
<dbReference type="SUPFAM" id="SSF53822">
    <property type="entry name" value="Periplasmic binding protein-like I"/>
    <property type="match status" value="1"/>
</dbReference>
<dbReference type="InterPro" id="IPR025997">
    <property type="entry name" value="SBP_2_dom"/>
</dbReference>
<comment type="similarity">
    <text evidence="2">Belongs to the bacterial solute-binding protein 2 family.</text>
</comment>
<dbReference type="InterPro" id="IPR028082">
    <property type="entry name" value="Peripla_BP_I"/>
</dbReference>
<keyword evidence="3" id="KW-0732">Signal</keyword>
<reference evidence="5 6" key="1">
    <citation type="submission" date="2023-07" db="EMBL/GenBank/DDBJ databases">
        <title>Sequencing the genomes of 1000 actinobacteria strains.</title>
        <authorList>
            <person name="Klenk H.-P."/>
        </authorList>
    </citation>
    <scope>NUCLEOTIDE SEQUENCE [LARGE SCALE GENOMIC DNA]</scope>
    <source>
        <strain evidence="5 6">DSM 44508</strain>
    </source>
</reference>
<dbReference type="PANTHER" id="PTHR46847">
    <property type="entry name" value="D-ALLOSE-BINDING PERIPLASMIC PROTEIN-RELATED"/>
    <property type="match status" value="1"/>
</dbReference>
<organism evidence="5 6">
    <name type="scientific">Corynebacterium felinum</name>
    <dbReference type="NCBI Taxonomy" id="131318"/>
    <lineage>
        <taxon>Bacteria</taxon>
        <taxon>Bacillati</taxon>
        <taxon>Actinomycetota</taxon>
        <taxon>Actinomycetes</taxon>
        <taxon>Mycobacteriales</taxon>
        <taxon>Corynebacteriaceae</taxon>
        <taxon>Corynebacterium</taxon>
    </lineage>
</organism>
<evidence type="ECO:0000313" key="5">
    <source>
        <dbReference type="EMBL" id="MDR7354860.1"/>
    </source>
</evidence>
<keyword evidence="6" id="KW-1185">Reference proteome</keyword>
<dbReference type="EMBL" id="JAVDYF010000001">
    <property type="protein sequence ID" value="MDR7354860.1"/>
    <property type="molecule type" value="Genomic_DNA"/>
</dbReference>
<proteinExistence type="inferred from homology"/>
<feature type="domain" description="Periplasmic binding protein" evidence="4">
    <location>
        <begin position="68"/>
        <end position="320"/>
    </location>
</feature>
<dbReference type="RefSeq" id="WP_277103899.1">
    <property type="nucleotide sequence ID" value="NZ_BAAAJS010000027.1"/>
</dbReference>
<accession>A0ABU2B8A9</accession>
<dbReference type="Proteomes" id="UP001183619">
    <property type="component" value="Unassembled WGS sequence"/>
</dbReference>